<evidence type="ECO:0000259" key="8">
    <source>
        <dbReference type="Pfam" id="PF00924"/>
    </source>
</evidence>
<dbReference type="InterPro" id="IPR011014">
    <property type="entry name" value="MscS_channel_TM-2"/>
</dbReference>
<dbReference type="Gene3D" id="3.30.70.100">
    <property type="match status" value="1"/>
</dbReference>
<keyword evidence="6 7" id="KW-0472">Membrane</keyword>
<dbReference type="AlphaFoldDB" id="A0A0R2PES3"/>
<dbReference type="InterPro" id="IPR045276">
    <property type="entry name" value="YbiO_bact"/>
</dbReference>
<feature type="domain" description="Mechanosensitive ion channel MscS" evidence="8">
    <location>
        <begin position="113"/>
        <end position="173"/>
    </location>
</feature>
<dbReference type="SUPFAM" id="SSF82861">
    <property type="entry name" value="Mechanosensitive channel protein MscS (YggB), transmembrane region"/>
    <property type="match status" value="1"/>
</dbReference>
<dbReference type="Gene3D" id="1.10.287.1260">
    <property type="match status" value="1"/>
</dbReference>
<keyword evidence="5 7" id="KW-1133">Transmembrane helix</keyword>
<name>A0A0R2PES3_9ACTN</name>
<feature type="transmembrane region" description="Helical" evidence="7">
    <location>
        <begin position="6"/>
        <end position="29"/>
    </location>
</feature>
<evidence type="ECO:0000256" key="6">
    <source>
        <dbReference type="ARBA" id="ARBA00023136"/>
    </source>
</evidence>
<accession>A0A0R2PES3</accession>
<dbReference type="Pfam" id="PF00924">
    <property type="entry name" value="MS_channel_2nd"/>
    <property type="match status" value="1"/>
</dbReference>
<dbReference type="InterPro" id="IPR023408">
    <property type="entry name" value="MscS_beta-dom_sf"/>
</dbReference>
<protein>
    <recommendedName>
        <fullName evidence="13">Mechanosensitive ion channel protein MscS</fullName>
    </recommendedName>
</protein>
<keyword evidence="4 7" id="KW-0812">Transmembrane</keyword>
<dbReference type="Pfam" id="PF21088">
    <property type="entry name" value="MS_channel_1st"/>
    <property type="match status" value="1"/>
</dbReference>
<evidence type="ECO:0000256" key="5">
    <source>
        <dbReference type="ARBA" id="ARBA00022989"/>
    </source>
</evidence>
<organism evidence="11 12">
    <name type="scientific">Actinobacteria bacterium BACL15 MAG-120619-bin91</name>
    <dbReference type="NCBI Taxonomy" id="1655562"/>
    <lineage>
        <taxon>Bacteria</taxon>
        <taxon>Bacillati</taxon>
        <taxon>Actinomycetota</taxon>
        <taxon>Actinomycetes</taxon>
        <taxon>Actinomycetes incertae sedis</taxon>
        <taxon>ac1 cluster</taxon>
    </lineage>
</organism>
<dbReference type="Gene3D" id="2.30.30.60">
    <property type="match status" value="1"/>
</dbReference>
<evidence type="ECO:0000313" key="11">
    <source>
        <dbReference type="EMBL" id="KRO35506.1"/>
    </source>
</evidence>
<gene>
    <name evidence="11" type="ORF">ABR54_02160</name>
</gene>
<evidence type="ECO:0000313" key="12">
    <source>
        <dbReference type="Proteomes" id="UP000053274"/>
    </source>
</evidence>
<evidence type="ECO:0000256" key="1">
    <source>
        <dbReference type="ARBA" id="ARBA00004651"/>
    </source>
</evidence>
<evidence type="ECO:0000256" key="2">
    <source>
        <dbReference type="ARBA" id="ARBA00008017"/>
    </source>
</evidence>
<dbReference type="InterPro" id="IPR049278">
    <property type="entry name" value="MS_channel_C"/>
</dbReference>
<dbReference type="Pfam" id="PF21082">
    <property type="entry name" value="MS_channel_3rd"/>
    <property type="match status" value="1"/>
</dbReference>
<comment type="subcellular location">
    <subcellularLocation>
        <location evidence="1">Cell membrane</location>
        <topology evidence="1">Multi-pass membrane protein</topology>
    </subcellularLocation>
</comment>
<comment type="similarity">
    <text evidence="2">Belongs to the MscS (TC 1.A.23) family.</text>
</comment>
<dbReference type="EMBL" id="LIAM01000093">
    <property type="protein sequence ID" value="KRO35506.1"/>
    <property type="molecule type" value="Genomic_DNA"/>
</dbReference>
<dbReference type="InterPro" id="IPR010920">
    <property type="entry name" value="LSM_dom_sf"/>
</dbReference>
<comment type="caution">
    <text evidence="11">The sequence shown here is derived from an EMBL/GenBank/DDBJ whole genome shotgun (WGS) entry which is preliminary data.</text>
</comment>
<dbReference type="SUPFAM" id="SSF82689">
    <property type="entry name" value="Mechanosensitive channel protein MscS (YggB), C-terminal domain"/>
    <property type="match status" value="1"/>
</dbReference>
<dbReference type="PANTHER" id="PTHR30460">
    <property type="entry name" value="MODERATE CONDUCTANCE MECHANOSENSITIVE CHANNEL YBIO"/>
    <property type="match status" value="1"/>
</dbReference>
<dbReference type="InterPro" id="IPR011066">
    <property type="entry name" value="MscS_channel_C_sf"/>
</dbReference>
<proteinExistence type="inferred from homology"/>
<evidence type="ECO:0000259" key="9">
    <source>
        <dbReference type="Pfam" id="PF21082"/>
    </source>
</evidence>
<feature type="transmembrane region" description="Helical" evidence="7">
    <location>
        <begin position="63"/>
        <end position="84"/>
    </location>
</feature>
<dbReference type="PANTHER" id="PTHR30460:SF0">
    <property type="entry name" value="MODERATE CONDUCTANCE MECHANOSENSITIVE CHANNEL YBIO"/>
    <property type="match status" value="1"/>
</dbReference>
<feature type="domain" description="Mechanosensitive ion channel transmembrane helices 2/3" evidence="10">
    <location>
        <begin position="70"/>
        <end position="110"/>
    </location>
</feature>
<dbReference type="GO" id="GO:0005886">
    <property type="term" value="C:plasma membrane"/>
    <property type="evidence" value="ECO:0007669"/>
    <property type="project" value="UniProtKB-SubCell"/>
</dbReference>
<keyword evidence="3" id="KW-1003">Cell membrane</keyword>
<dbReference type="InterPro" id="IPR049142">
    <property type="entry name" value="MS_channel_1st"/>
</dbReference>
<evidence type="ECO:0000259" key="10">
    <source>
        <dbReference type="Pfam" id="PF21088"/>
    </source>
</evidence>
<sequence>MGINIPAPALIGLQILLILVLGLMIRFAINRSLRLFIKRVVALRTDGNGVEESPRRSLRADTLIQLAHSITSVVVLGIVLLLTLDRLGINLAPLLAGAGVAGIAVGFGAQAFVKDLLVGISVLAEDQYSVGDVIDFGEGSGTVESMTLKSTRVRSLDGTLWHLPNGEIARIANKTQGWSRVILDIGVAYASEITFVQARIQEVLDSLAVTDGVGSKFLEAPEIWGVQDLGENSVVIRIAIKVLPGEHWQIARILRAAIKEKFDASNIEIPFPQVKIWQ</sequence>
<feature type="domain" description="Mechanosensitive ion channel MscS C-terminal" evidence="9">
    <location>
        <begin position="182"/>
        <end position="269"/>
    </location>
</feature>
<evidence type="ECO:0008006" key="13">
    <source>
        <dbReference type="Google" id="ProtNLM"/>
    </source>
</evidence>
<evidence type="ECO:0000256" key="4">
    <source>
        <dbReference type="ARBA" id="ARBA00022692"/>
    </source>
</evidence>
<dbReference type="InterPro" id="IPR006685">
    <property type="entry name" value="MscS_channel_2nd"/>
</dbReference>
<feature type="transmembrane region" description="Helical" evidence="7">
    <location>
        <begin position="90"/>
        <end position="113"/>
    </location>
</feature>
<dbReference type="SUPFAM" id="SSF50182">
    <property type="entry name" value="Sm-like ribonucleoproteins"/>
    <property type="match status" value="1"/>
</dbReference>
<reference evidence="11 12" key="1">
    <citation type="submission" date="2015-10" db="EMBL/GenBank/DDBJ databases">
        <title>Metagenome-Assembled Genomes uncover a global brackish microbiome.</title>
        <authorList>
            <person name="Hugerth L.W."/>
            <person name="Larsson J."/>
            <person name="Alneberg J."/>
            <person name="Lindh M.V."/>
            <person name="Legrand C."/>
            <person name="Pinhassi J."/>
            <person name="Andersson A.F."/>
        </authorList>
    </citation>
    <scope>NUCLEOTIDE SEQUENCE [LARGE SCALE GENOMIC DNA]</scope>
    <source>
        <strain evidence="11">BACL15 MAG-120619-bin91</strain>
    </source>
</reference>
<dbReference type="Proteomes" id="UP000053274">
    <property type="component" value="Unassembled WGS sequence"/>
</dbReference>
<evidence type="ECO:0000256" key="7">
    <source>
        <dbReference type="SAM" id="Phobius"/>
    </source>
</evidence>
<dbReference type="GO" id="GO:0008381">
    <property type="term" value="F:mechanosensitive monoatomic ion channel activity"/>
    <property type="evidence" value="ECO:0007669"/>
    <property type="project" value="InterPro"/>
</dbReference>
<evidence type="ECO:0000256" key="3">
    <source>
        <dbReference type="ARBA" id="ARBA00022475"/>
    </source>
</evidence>